<keyword evidence="9" id="KW-1185">Reference proteome</keyword>
<comment type="cofactor">
    <cofactor evidence="1">
        <name>FMN</name>
        <dbReference type="ChEBI" id="CHEBI:58210"/>
    </cofactor>
</comment>
<dbReference type="Proteomes" id="UP000319852">
    <property type="component" value="Chromosome"/>
</dbReference>
<dbReference type="KEGG" id="amob:HG15A2_35930"/>
<dbReference type="RefSeq" id="WP_145061641.1">
    <property type="nucleotide sequence ID" value="NZ_CP036263.1"/>
</dbReference>
<dbReference type="PIRSF" id="PIRSF000164">
    <property type="entry name" value="DHO_oxidase"/>
    <property type="match status" value="1"/>
</dbReference>
<evidence type="ECO:0000256" key="4">
    <source>
        <dbReference type="ARBA" id="ARBA00022643"/>
    </source>
</evidence>
<keyword evidence="5" id="KW-0665">Pyrimidine biosynthesis</keyword>
<dbReference type="PANTHER" id="PTHR48109:SF3">
    <property type="entry name" value="SLL0744 PROTEIN"/>
    <property type="match status" value="1"/>
</dbReference>
<gene>
    <name evidence="8" type="primary">pyrD_2</name>
    <name evidence="8" type="ORF">HG15A2_35930</name>
</gene>
<dbReference type="GO" id="GO:0044205">
    <property type="term" value="P:'de novo' UMP biosynthetic process"/>
    <property type="evidence" value="ECO:0007669"/>
    <property type="project" value="UniProtKB-UniPathway"/>
</dbReference>
<evidence type="ECO:0000256" key="3">
    <source>
        <dbReference type="ARBA" id="ARBA00022630"/>
    </source>
</evidence>
<keyword evidence="4" id="KW-0288">FMN</keyword>
<dbReference type="InterPro" id="IPR013785">
    <property type="entry name" value="Aldolase_TIM"/>
</dbReference>
<dbReference type="SUPFAM" id="SSF51395">
    <property type="entry name" value="FMN-linked oxidoreductases"/>
    <property type="match status" value="1"/>
</dbReference>
<dbReference type="InterPro" id="IPR012135">
    <property type="entry name" value="Dihydroorotate_DH_1_2"/>
</dbReference>
<dbReference type="NCBIfam" id="NF005741">
    <property type="entry name" value="PRK07565.1"/>
    <property type="match status" value="1"/>
</dbReference>
<name>A0A517MZF2_9BACT</name>
<dbReference type="EMBL" id="CP036263">
    <property type="protein sequence ID" value="QDT00257.1"/>
    <property type="molecule type" value="Genomic_DNA"/>
</dbReference>
<dbReference type="PANTHER" id="PTHR48109">
    <property type="entry name" value="DIHYDROOROTATE DEHYDROGENASE (QUINONE), MITOCHONDRIAL-RELATED"/>
    <property type="match status" value="1"/>
</dbReference>
<dbReference type="InterPro" id="IPR005720">
    <property type="entry name" value="Dihydroorotate_DH_cat"/>
</dbReference>
<evidence type="ECO:0000259" key="7">
    <source>
        <dbReference type="Pfam" id="PF01180"/>
    </source>
</evidence>
<dbReference type="GO" id="GO:0004589">
    <property type="term" value="F:dihydroorotate dehydrogenase (NAD+) activity"/>
    <property type="evidence" value="ECO:0007669"/>
    <property type="project" value="UniProtKB-EC"/>
</dbReference>
<evidence type="ECO:0000256" key="1">
    <source>
        <dbReference type="ARBA" id="ARBA00001917"/>
    </source>
</evidence>
<evidence type="ECO:0000313" key="8">
    <source>
        <dbReference type="EMBL" id="QDT00257.1"/>
    </source>
</evidence>
<organism evidence="8 9">
    <name type="scientific">Adhaeretor mobilis</name>
    <dbReference type="NCBI Taxonomy" id="1930276"/>
    <lineage>
        <taxon>Bacteria</taxon>
        <taxon>Pseudomonadati</taxon>
        <taxon>Planctomycetota</taxon>
        <taxon>Planctomycetia</taxon>
        <taxon>Pirellulales</taxon>
        <taxon>Lacipirellulaceae</taxon>
        <taxon>Adhaeretor</taxon>
    </lineage>
</organism>
<dbReference type="Pfam" id="PF01180">
    <property type="entry name" value="DHO_dh"/>
    <property type="match status" value="1"/>
</dbReference>
<dbReference type="GO" id="GO:0006207">
    <property type="term" value="P:'de novo' pyrimidine nucleobase biosynthetic process"/>
    <property type="evidence" value="ECO:0007669"/>
    <property type="project" value="TreeGrafter"/>
</dbReference>
<feature type="domain" description="Dihydroorotate dehydrogenase catalytic" evidence="7">
    <location>
        <begin position="8"/>
        <end position="282"/>
    </location>
</feature>
<keyword evidence="3" id="KW-0285">Flavoprotein</keyword>
<evidence type="ECO:0000256" key="6">
    <source>
        <dbReference type="ARBA" id="ARBA00023002"/>
    </source>
</evidence>
<keyword evidence="6 8" id="KW-0560">Oxidoreductase</keyword>
<proteinExistence type="predicted"/>
<dbReference type="InterPro" id="IPR050074">
    <property type="entry name" value="DHO_dehydrogenase"/>
</dbReference>
<evidence type="ECO:0000256" key="2">
    <source>
        <dbReference type="ARBA" id="ARBA00004725"/>
    </source>
</evidence>
<comment type="pathway">
    <text evidence="2">Pyrimidine metabolism; UMP biosynthesis via de novo pathway.</text>
</comment>
<evidence type="ECO:0000256" key="5">
    <source>
        <dbReference type="ARBA" id="ARBA00022975"/>
    </source>
</evidence>
<dbReference type="UniPathway" id="UPA00070"/>
<dbReference type="Gene3D" id="3.20.20.70">
    <property type="entry name" value="Aldolase class I"/>
    <property type="match status" value="1"/>
</dbReference>
<accession>A0A517MZF2</accession>
<sequence length="330" mass="36044">MSVVDFSTEYLGMTLRSPIIASSSPCTGQPDVLRRMEEFGAGAAVLPSLFEEQVARDTKTHEALEAMAEFPTLNHYNSGPENYVSLVEKARAAVTMPIIASLNGASLGGWIEYARRIRDAGADAIELNLYFVPIDPSASSTTVEARYLDVIAAVRQKVEIPLSVKIGPYFSSLPYFARQVQEAGADGLVLFNRFLEPDIDLESHKVAPHLELSHPSEARLSLRWLGVLHDQLQLSLAASSGIHNGTDALKAMAAGANVVMLASTLLQNGVDFMQEFRDEMLAWLAYHEYKQVRQLIGTMSRKSCGSSAVFERANYAATLASYIDEGVAVR</sequence>
<dbReference type="AlphaFoldDB" id="A0A517MZF2"/>
<dbReference type="OrthoDB" id="9794954at2"/>
<reference evidence="8 9" key="1">
    <citation type="submission" date="2019-02" db="EMBL/GenBank/DDBJ databases">
        <title>Deep-cultivation of Planctomycetes and their phenomic and genomic characterization uncovers novel biology.</title>
        <authorList>
            <person name="Wiegand S."/>
            <person name="Jogler M."/>
            <person name="Boedeker C."/>
            <person name="Pinto D."/>
            <person name="Vollmers J."/>
            <person name="Rivas-Marin E."/>
            <person name="Kohn T."/>
            <person name="Peeters S.H."/>
            <person name="Heuer A."/>
            <person name="Rast P."/>
            <person name="Oberbeckmann S."/>
            <person name="Bunk B."/>
            <person name="Jeske O."/>
            <person name="Meyerdierks A."/>
            <person name="Storesund J.E."/>
            <person name="Kallscheuer N."/>
            <person name="Luecker S."/>
            <person name="Lage O.M."/>
            <person name="Pohl T."/>
            <person name="Merkel B.J."/>
            <person name="Hornburger P."/>
            <person name="Mueller R.-W."/>
            <person name="Bruemmer F."/>
            <person name="Labrenz M."/>
            <person name="Spormann A.M."/>
            <person name="Op den Camp H."/>
            <person name="Overmann J."/>
            <person name="Amann R."/>
            <person name="Jetten M.S.M."/>
            <person name="Mascher T."/>
            <person name="Medema M.H."/>
            <person name="Devos D.P."/>
            <person name="Kaster A.-K."/>
            <person name="Ovreas L."/>
            <person name="Rohde M."/>
            <person name="Galperin M.Y."/>
            <person name="Jogler C."/>
        </authorList>
    </citation>
    <scope>NUCLEOTIDE SEQUENCE [LARGE SCALE GENOMIC DNA]</scope>
    <source>
        <strain evidence="8 9">HG15A2</strain>
    </source>
</reference>
<evidence type="ECO:0000313" key="9">
    <source>
        <dbReference type="Proteomes" id="UP000319852"/>
    </source>
</evidence>
<dbReference type="EC" id="1.3.1.14" evidence="8"/>
<dbReference type="GO" id="GO:0005737">
    <property type="term" value="C:cytoplasm"/>
    <property type="evidence" value="ECO:0007669"/>
    <property type="project" value="InterPro"/>
</dbReference>
<protein>
    <submittedName>
        <fullName evidence="8">Dihydroorotate dehydrogenase B (NAD(+)), catalytic subunit</fullName>
        <ecNumber evidence="8">1.3.1.14</ecNumber>
    </submittedName>
</protein>